<evidence type="ECO:0000256" key="5">
    <source>
        <dbReference type="SAM" id="MobiDB-lite"/>
    </source>
</evidence>
<comment type="caution">
    <text evidence="7">The sequence shown here is derived from an EMBL/GenBank/DDBJ whole genome shotgun (WGS) entry which is preliminary data.</text>
</comment>
<protein>
    <submittedName>
        <fullName evidence="7">Fucose permease</fullName>
    </submittedName>
</protein>
<name>A0ABX5KT77_9BURK</name>
<feature type="transmembrane region" description="Helical" evidence="6">
    <location>
        <begin position="202"/>
        <end position="227"/>
    </location>
</feature>
<evidence type="ECO:0000256" key="2">
    <source>
        <dbReference type="ARBA" id="ARBA00022692"/>
    </source>
</evidence>
<feature type="transmembrane region" description="Helical" evidence="6">
    <location>
        <begin position="41"/>
        <end position="60"/>
    </location>
</feature>
<dbReference type="PANTHER" id="PTHR23514">
    <property type="entry name" value="BYPASS OF STOP CODON PROTEIN 6"/>
    <property type="match status" value="1"/>
</dbReference>
<evidence type="ECO:0000256" key="6">
    <source>
        <dbReference type="SAM" id="Phobius"/>
    </source>
</evidence>
<keyword evidence="4 6" id="KW-0472">Membrane</keyword>
<dbReference type="Gene3D" id="1.20.1250.20">
    <property type="entry name" value="MFS general substrate transporter like domains"/>
    <property type="match status" value="2"/>
</dbReference>
<feature type="compositionally biased region" description="Basic residues" evidence="5">
    <location>
        <begin position="382"/>
        <end position="392"/>
    </location>
</feature>
<evidence type="ECO:0000313" key="8">
    <source>
        <dbReference type="Proteomes" id="UP000245712"/>
    </source>
</evidence>
<feature type="transmembrane region" description="Helical" evidence="6">
    <location>
        <begin position="135"/>
        <end position="156"/>
    </location>
</feature>
<evidence type="ECO:0000313" key="7">
    <source>
        <dbReference type="EMBL" id="PVX85033.1"/>
    </source>
</evidence>
<feature type="compositionally biased region" description="Basic and acidic residues" evidence="5">
    <location>
        <begin position="393"/>
        <end position="403"/>
    </location>
</feature>
<dbReference type="EMBL" id="QEOB01000004">
    <property type="protein sequence ID" value="PVX85033.1"/>
    <property type="molecule type" value="Genomic_DNA"/>
</dbReference>
<dbReference type="InterPro" id="IPR051788">
    <property type="entry name" value="MFS_Transporter"/>
</dbReference>
<dbReference type="InterPro" id="IPR036259">
    <property type="entry name" value="MFS_trans_sf"/>
</dbReference>
<dbReference type="CDD" id="cd17393">
    <property type="entry name" value="MFS_MosC_like"/>
    <property type="match status" value="1"/>
</dbReference>
<feature type="transmembrane region" description="Helical" evidence="6">
    <location>
        <begin position="162"/>
        <end position="181"/>
    </location>
</feature>
<keyword evidence="2 6" id="KW-0812">Transmembrane</keyword>
<sequence length="403" mass="40362">MKSVRERYATKAVFLANGFGIGAWAVEVPRVKDKLLLGDSMLGVALFAFALGAIIAMPLAGRLAPRFGSGRATALLGVLFVAAFPLPALAPNAPLLCAALLLLGAINGALDVSMNGHASAIEATWGAPIMSSFHAAWSAGGLAGAAFGTLLQRAGFGVLSGLALPDLPIAALIVGAAWLSLRDVGERPAAAPGGFALPRAGVMKLAALAFLCMMAEGAIADWSAVFLRAALPSHADSAGIGYTAFAFAMAACRMVGDAFVRRLGAVRVVALGGLLSAAGLTAVLAAPALSTAVIGFICVGIGLANVVPVIFSAAGRTTNPPVTGVSMAATAGYAGFLVGPPLIGFGAGVVGLPLALGVLVIATLAVGFAGSRAVRDVDVSRHAHASRSQSHRNARDANRIEAD</sequence>
<dbReference type="Proteomes" id="UP000245712">
    <property type="component" value="Unassembled WGS sequence"/>
</dbReference>
<feature type="transmembrane region" description="Helical" evidence="6">
    <location>
        <begin position="268"/>
        <end position="286"/>
    </location>
</feature>
<feature type="transmembrane region" description="Helical" evidence="6">
    <location>
        <begin position="349"/>
        <end position="371"/>
    </location>
</feature>
<feature type="transmembrane region" description="Helical" evidence="6">
    <location>
        <begin position="72"/>
        <end position="89"/>
    </location>
</feature>
<feature type="transmembrane region" description="Helical" evidence="6">
    <location>
        <begin position="325"/>
        <end position="343"/>
    </location>
</feature>
<accession>A0ABX5KT77</accession>
<feature type="region of interest" description="Disordered" evidence="5">
    <location>
        <begin position="381"/>
        <end position="403"/>
    </location>
</feature>
<feature type="transmembrane region" description="Helical" evidence="6">
    <location>
        <begin position="292"/>
        <end position="313"/>
    </location>
</feature>
<dbReference type="PANTHER" id="PTHR23514:SF13">
    <property type="entry name" value="INNER MEMBRANE PROTEIN YBJJ"/>
    <property type="match status" value="1"/>
</dbReference>
<proteinExistence type="predicted"/>
<evidence type="ECO:0000256" key="3">
    <source>
        <dbReference type="ARBA" id="ARBA00022989"/>
    </source>
</evidence>
<dbReference type="SUPFAM" id="SSF103473">
    <property type="entry name" value="MFS general substrate transporter"/>
    <property type="match status" value="1"/>
</dbReference>
<keyword evidence="8" id="KW-1185">Reference proteome</keyword>
<evidence type="ECO:0000256" key="1">
    <source>
        <dbReference type="ARBA" id="ARBA00004141"/>
    </source>
</evidence>
<dbReference type="RefSeq" id="WP_165841862.1">
    <property type="nucleotide sequence ID" value="NZ_QEOB01000004.1"/>
</dbReference>
<gene>
    <name evidence="7" type="ORF">C7402_104276</name>
</gene>
<comment type="subcellular location">
    <subcellularLocation>
        <location evidence="1">Membrane</location>
        <topology evidence="1">Multi-pass membrane protein</topology>
    </subcellularLocation>
</comment>
<reference evidence="7 8" key="1">
    <citation type="submission" date="2018-05" db="EMBL/GenBank/DDBJ databases">
        <title>Genomic Encyclopedia of Type Strains, Phase IV (KMG-V): Genome sequencing to study the core and pangenomes of soil and plant-associated prokaryotes.</title>
        <authorList>
            <person name="Whitman W."/>
        </authorList>
    </citation>
    <scope>NUCLEOTIDE SEQUENCE [LARGE SCALE GENOMIC DNA]</scope>
    <source>
        <strain evidence="7 8">SCZa-39</strain>
    </source>
</reference>
<keyword evidence="3 6" id="KW-1133">Transmembrane helix</keyword>
<organism evidence="7 8">
    <name type="scientific">Paraburkholderia unamae</name>
    <dbReference type="NCBI Taxonomy" id="219649"/>
    <lineage>
        <taxon>Bacteria</taxon>
        <taxon>Pseudomonadati</taxon>
        <taxon>Pseudomonadota</taxon>
        <taxon>Betaproteobacteria</taxon>
        <taxon>Burkholderiales</taxon>
        <taxon>Burkholderiaceae</taxon>
        <taxon>Paraburkholderia</taxon>
    </lineage>
</organism>
<evidence type="ECO:0000256" key="4">
    <source>
        <dbReference type="ARBA" id="ARBA00023136"/>
    </source>
</evidence>